<evidence type="ECO:0000256" key="1">
    <source>
        <dbReference type="SAM" id="MobiDB-lite"/>
    </source>
</evidence>
<evidence type="ECO:0000259" key="2">
    <source>
        <dbReference type="PROSITE" id="PS50003"/>
    </source>
</evidence>
<dbReference type="InterPro" id="IPR001849">
    <property type="entry name" value="PH_domain"/>
</dbReference>
<evidence type="ECO:0000313" key="4">
    <source>
        <dbReference type="RefSeq" id="XP_026117145.1"/>
    </source>
</evidence>
<dbReference type="OrthoDB" id="2157866at2759"/>
<dbReference type="RefSeq" id="XP_026117145.1">
    <property type="nucleotide sequence ID" value="XM_026261360.1"/>
</dbReference>
<name>A0A6P6P985_CARAU</name>
<organism evidence="3 4">
    <name type="scientific">Carassius auratus</name>
    <name type="common">Goldfish</name>
    <dbReference type="NCBI Taxonomy" id="7957"/>
    <lineage>
        <taxon>Eukaryota</taxon>
        <taxon>Metazoa</taxon>
        <taxon>Chordata</taxon>
        <taxon>Craniata</taxon>
        <taxon>Vertebrata</taxon>
        <taxon>Euteleostomi</taxon>
        <taxon>Actinopterygii</taxon>
        <taxon>Neopterygii</taxon>
        <taxon>Teleostei</taxon>
        <taxon>Ostariophysi</taxon>
        <taxon>Cypriniformes</taxon>
        <taxon>Cyprinidae</taxon>
        <taxon>Cyprininae</taxon>
        <taxon>Carassius</taxon>
    </lineage>
</organism>
<dbReference type="PROSITE" id="PS50003">
    <property type="entry name" value="PH_DOMAIN"/>
    <property type="match status" value="1"/>
</dbReference>
<evidence type="ECO:0000313" key="3">
    <source>
        <dbReference type="Proteomes" id="UP000515129"/>
    </source>
</evidence>
<dbReference type="GeneID" id="113095984"/>
<protein>
    <submittedName>
        <fullName evidence="4">Connector enhancer of kinase suppressor of ras 1-like</fullName>
    </submittedName>
</protein>
<dbReference type="PANTHER" id="PTHR12844:SF10">
    <property type="entry name" value="CONNECTOR ENHANCER OF KINASE SUPPRESSOR OF RAS 1"/>
    <property type="match status" value="1"/>
</dbReference>
<dbReference type="SUPFAM" id="SSF50729">
    <property type="entry name" value="PH domain-like"/>
    <property type="match status" value="1"/>
</dbReference>
<gene>
    <name evidence="4" type="primary">LOC113095984</name>
</gene>
<dbReference type="PANTHER" id="PTHR12844">
    <property type="entry name" value="CONNECTOR ENCHANCER OF KINASE SUPPRESSOR OF RAS"/>
    <property type="match status" value="1"/>
</dbReference>
<feature type="region of interest" description="Disordered" evidence="1">
    <location>
        <begin position="34"/>
        <end position="90"/>
    </location>
</feature>
<accession>A0A6P6P985</accession>
<proteinExistence type="predicted"/>
<sequence>MCHQRFQNFIFAADNVKDMSKWINCLIAAIQKHKKNVQSQPDNEEECYSETESEEESSRSPLSHRKKVNTKTQSNTLPRTKGKQNRVSEPVTISQAGGSKIAGNVDEMDEMFHSLKKGGVSLIGQNQPTTHDQLRKSFIKRNKNPVINEKIHTLRALQSTLKAKEAELHLINKILDDSSSHQQKYHQWKEFNEDLLQDIERQYKQTVSPSIDTVSKDQQ</sequence>
<dbReference type="Proteomes" id="UP000515129">
    <property type="component" value="Unplaced"/>
</dbReference>
<feature type="compositionally biased region" description="Acidic residues" evidence="1">
    <location>
        <begin position="42"/>
        <end position="55"/>
    </location>
</feature>
<dbReference type="KEGG" id="caua:113095984"/>
<reference evidence="4" key="1">
    <citation type="submission" date="2025-08" db="UniProtKB">
        <authorList>
            <consortium name="RefSeq"/>
        </authorList>
    </citation>
    <scope>IDENTIFICATION</scope>
    <source>
        <strain evidence="4">Wakin</strain>
        <tissue evidence="4">Muscle</tissue>
    </source>
</reference>
<keyword evidence="3" id="KW-1185">Reference proteome</keyword>
<dbReference type="InterPro" id="IPR051566">
    <property type="entry name" value="CNKSR"/>
</dbReference>
<dbReference type="AlphaFoldDB" id="A0A6P6P985"/>
<feature type="domain" description="PH" evidence="2">
    <location>
        <begin position="1"/>
        <end position="31"/>
    </location>
</feature>